<evidence type="ECO:0000313" key="6">
    <source>
        <dbReference type="Proteomes" id="UP000634522"/>
    </source>
</evidence>
<dbReference type="InterPro" id="IPR041614">
    <property type="entry name" value="DprA_WH"/>
</dbReference>
<comment type="similarity">
    <text evidence="1">Belongs to the DprA/Smf family.</text>
</comment>
<organism evidence="5 6">
    <name type="scientific">Aromatoleum toluolicum</name>
    <dbReference type="NCBI Taxonomy" id="90060"/>
    <lineage>
        <taxon>Bacteria</taxon>
        <taxon>Pseudomonadati</taxon>
        <taxon>Pseudomonadota</taxon>
        <taxon>Betaproteobacteria</taxon>
        <taxon>Rhodocyclales</taxon>
        <taxon>Rhodocyclaceae</taxon>
        <taxon>Aromatoleum</taxon>
    </lineage>
</organism>
<dbReference type="Pfam" id="PF02481">
    <property type="entry name" value="DNA_processg_A"/>
    <property type="match status" value="1"/>
</dbReference>
<dbReference type="EMBL" id="WTVS01000010">
    <property type="protein sequence ID" value="NMF97088.1"/>
    <property type="molecule type" value="Genomic_DNA"/>
</dbReference>
<reference evidence="5 6" key="1">
    <citation type="submission" date="2019-12" db="EMBL/GenBank/DDBJ databases">
        <title>Comparative genomics gives insights into the taxonomy of the Azoarcus-Aromatoleum group and reveals separate origins of nif in the plant-associated Azoarcus and non-plant-associated Aromatoleum sub-groups.</title>
        <authorList>
            <person name="Lafos M."/>
            <person name="Maluk M."/>
            <person name="Batista M."/>
            <person name="Junghare M."/>
            <person name="Carmona M."/>
            <person name="Faoro H."/>
            <person name="Cruz L.M."/>
            <person name="Battistoni F."/>
            <person name="De Souza E."/>
            <person name="Pedrosa F."/>
            <person name="Chen W.-M."/>
            <person name="Poole P.S."/>
            <person name="Dixon R.A."/>
            <person name="James E.K."/>
        </authorList>
    </citation>
    <scope>NUCLEOTIDE SEQUENCE [LARGE SCALE GENOMIC DNA]</scope>
    <source>
        <strain evidence="5 6">T</strain>
    </source>
</reference>
<sequence>MTSAVEDDLAAWLRLTLLPGIGPERQRSLLAAFGLPGQVFAAGRSAIAAVAGADTADLLFAAPDEARLAAALAWAAEPGNHILTLGDAAYPRGLLEIPDPPVLLYVKGDPALLAGTALAIVGARSATPGGVANAQAFAEHLAGAGLTIVSGLALGIDAAAHRGALNQADGKTVAVIGTGADRVYPARHQALAREIAERGVIVSELPLGTPALPHNFPRRNRLIAGLARGVLVVEAAVGSGSLITARLASECGREVFAIPGSIHSPLARGCHRLIRDGAKLVETAADVLDELAWGGTARPPAQPATRSAARGRRRAAEDASQALFPPPVPDAELPPEQAAVLDALGHDPLDVDTLAARSGLTLDALYAILLSLELDGRISRLPGGRFQRH</sequence>
<evidence type="ECO:0000256" key="1">
    <source>
        <dbReference type="ARBA" id="ARBA00006525"/>
    </source>
</evidence>
<dbReference type="InterPro" id="IPR036388">
    <property type="entry name" value="WH-like_DNA-bd_sf"/>
</dbReference>
<dbReference type="SUPFAM" id="SSF102405">
    <property type="entry name" value="MCP/YpsA-like"/>
    <property type="match status" value="1"/>
</dbReference>
<feature type="region of interest" description="Disordered" evidence="2">
    <location>
        <begin position="295"/>
        <end position="332"/>
    </location>
</feature>
<accession>A0ABX1NCZ3</accession>
<feature type="domain" description="Smf/DprA SLOG" evidence="3">
    <location>
        <begin position="82"/>
        <end position="291"/>
    </location>
</feature>
<dbReference type="PANTHER" id="PTHR43022">
    <property type="entry name" value="PROTEIN SMF"/>
    <property type="match status" value="1"/>
</dbReference>
<protein>
    <submittedName>
        <fullName evidence="5">DNA-protecting protein DprA</fullName>
    </submittedName>
</protein>
<dbReference type="InterPro" id="IPR003488">
    <property type="entry name" value="DprA"/>
</dbReference>
<dbReference type="Proteomes" id="UP000634522">
    <property type="component" value="Unassembled WGS sequence"/>
</dbReference>
<gene>
    <name evidence="5" type="primary">dprA</name>
    <name evidence="5" type="ORF">GPA27_06775</name>
</gene>
<dbReference type="Pfam" id="PF17782">
    <property type="entry name" value="WHD_DprA"/>
    <property type="match status" value="1"/>
</dbReference>
<dbReference type="NCBIfam" id="TIGR00732">
    <property type="entry name" value="dprA"/>
    <property type="match status" value="1"/>
</dbReference>
<dbReference type="PANTHER" id="PTHR43022:SF1">
    <property type="entry name" value="PROTEIN SMF"/>
    <property type="match status" value="1"/>
</dbReference>
<name>A0ABX1NCZ3_9RHOO</name>
<evidence type="ECO:0000259" key="4">
    <source>
        <dbReference type="Pfam" id="PF17782"/>
    </source>
</evidence>
<feature type="domain" description="DprA winged helix" evidence="4">
    <location>
        <begin position="325"/>
        <end position="384"/>
    </location>
</feature>
<evidence type="ECO:0000259" key="3">
    <source>
        <dbReference type="Pfam" id="PF02481"/>
    </source>
</evidence>
<evidence type="ECO:0000256" key="2">
    <source>
        <dbReference type="SAM" id="MobiDB-lite"/>
    </source>
</evidence>
<dbReference type="Gene3D" id="1.10.10.10">
    <property type="entry name" value="Winged helix-like DNA-binding domain superfamily/Winged helix DNA-binding domain"/>
    <property type="match status" value="1"/>
</dbReference>
<dbReference type="Gene3D" id="3.40.50.450">
    <property type="match status" value="1"/>
</dbReference>
<evidence type="ECO:0000313" key="5">
    <source>
        <dbReference type="EMBL" id="NMF97088.1"/>
    </source>
</evidence>
<comment type="caution">
    <text evidence="5">The sequence shown here is derived from an EMBL/GenBank/DDBJ whole genome shotgun (WGS) entry which is preliminary data.</text>
</comment>
<keyword evidence="6" id="KW-1185">Reference proteome</keyword>
<proteinExistence type="inferred from homology"/>
<dbReference type="InterPro" id="IPR057666">
    <property type="entry name" value="DrpA_SLOG"/>
</dbReference>